<keyword evidence="3" id="KW-1185">Reference proteome</keyword>
<feature type="compositionally biased region" description="Polar residues" evidence="1">
    <location>
        <begin position="91"/>
        <end position="104"/>
    </location>
</feature>
<evidence type="ECO:0000313" key="3">
    <source>
        <dbReference type="Proteomes" id="UP001531129"/>
    </source>
</evidence>
<gene>
    <name evidence="2" type="ORF">V8Q02_34535</name>
</gene>
<sequence>QAHPLTVAGDLPSSASPEGEIAPVSEVAVTDAPAEVVEIDPTEASSTHGLASLETAEPPADEPLAPQEERIATAPGHLGGDSRRKLRKAPSRTQFDAKQSQPDGTSVERPLPLAQDELIVLEQENRRLKALLCTHLETENATLREMLARCS</sequence>
<feature type="non-terminal residue" evidence="2">
    <location>
        <position position="1"/>
    </location>
</feature>
<comment type="caution">
    <text evidence="2">The sequence shown here is derived from an EMBL/GenBank/DDBJ whole genome shotgun (WGS) entry which is preliminary data.</text>
</comment>
<name>A0ABU8CW57_9HYPH</name>
<dbReference type="EMBL" id="JBAMYC010000038">
    <property type="protein sequence ID" value="MEI1253062.1"/>
    <property type="molecule type" value="Genomic_DNA"/>
</dbReference>
<feature type="region of interest" description="Disordered" evidence="1">
    <location>
        <begin position="39"/>
        <end position="111"/>
    </location>
</feature>
<reference evidence="2 3" key="1">
    <citation type="submission" date="2024-01" db="EMBL/GenBank/DDBJ databases">
        <title>Draft genome sequences of three bacterial strains isolated from Acacia saligna represent a potential new species within the genus Rhizobium.</title>
        <authorList>
            <person name="Tambong J.T."/>
            <person name="Mnasri B."/>
        </authorList>
    </citation>
    <scope>NUCLEOTIDE SEQUENCE [LARGE SCALE GENOMIC DNA]</scope>
    <source>
        <strain evidence="2 3">1AS12I</strain>
    </source>
</reference>
<protein>
    <recommendedName>
        <fullName evidence="4">Transcriptional regulator</fullName>
    </recommendedName>
</protein>
<evidence type="ECO:0000313" key="2">
    <source>
        <dbReference type="EMBL" id="MEI1253062.1"/>
    </source>
</evidence>
<organism evidence="2 3">
    <name type="scientific">Rhizobium aouanii</name>
    <dbReference type="NCBI Taxonomy" id="3118145"/>
    <lineage>
        <taxon>Bacteria</taxon>
        <taxon>Pseudomonadati</taxon>
        <taxon>Pseudomonadota</taxon>
        <taxon>Alphaproteobacteria</taxon>
        <taxon>Hyphomicrobiales</taxon>
        <taxon>Rhizobiaceae</taxon>
        <taxon>Rhizobium/Agrobacterium group</taxon>
        <taxon>Rhizobium</taxon>
    </lineage>
</organism>
<dbReference type="Proteomes" id="UP001531129">
    <property type="component" value="Unassembled WGS sequence"/>
</dbReference>
<feature type="region of interest" description="Disordered" evidence="1">
    <location>
        <begin position="1"/>
        <end position="22"/>
    </location>
</feature>
<accession>A0ABU8CW57</accession>
<evidence type="ECO:0000256" key="1">
    <source>
        <dbReference type="SAM" id="MobiDB-lite"/>
    </source>
</evidence>
<proteinExistence type="predicted"/>
<evidence type="ECO:0008006" key="4">
    <source>
        <dbReference type="Google" id="ProtNLM"/>
    </source>
</evidence>